<proteinExistence type="predicted"/>
<dbReference type="EMBL" id="LR031568">
    <property type="protein sequence ID" value="VDC61165.1"/>
    <property type="molecule type" value="Genomic_DNA"/>
</dbReference>
<accession>A0A3P5YEL8</accession>
<keyword evidence="1" id="KW-0175">Coiled coil</keyword>
<feature type="coiled-coil region" evidence="1">
    <location>
        <begin position="13"/>
        <end position="40"/>
    </location>
</feature>
<sequence>MTMSGGDGRDSELASLRNRVKELEAENAKLLSQVSSCQCQQHDDVPVLDSGSLVRRSRRGRKRADKSIPIHLISKRYVALKIMYFGKR</sequence>
<organism evidence="2">
    <name type="scientific">Brassica campestris</name>
    <name type="common">Field mustard</name>
    <dbReference type="NCBI Taxonomy" id="3711"/>
    <lineage>
        <taxon>Eukaryota</taxon>
        <taxon>Viridiplantae</taxon>
        <taxon>Streptophyta</taxon>
        <taxon>Embryophyta</taxon>
        <taxon>Tracheophyta</taxon>
        <taxon>Spermatophyta</taxon>
        <taxon>Magnoliopsida</taxon>
        <taxon>eudicotyledons</taxon>
        <taxon>Gunneridae</taxon>
        <taxon>Pentapetalae</taxon>
        <taxon>rosids</taxon>
        <taxon>malvids</taxon>
        <taxon>Brassicales</taxon>
        <taxon>Brassicaceae</taxon>
        <taxon>Brassiceae</taxon>
        <taxon>Brassica</taxon>
    </lineage>
</organism>
<gene>
    <name evidence="2" type="ORF">BRAA09T38776Z</name>
</gene>
<reference evidence="2" key="1">
    <citation type="submission" date="2018-11" db="EMBL/GenBank/DDBJ databases">
        <authorList>
            <consortium name="Genoscope - CEA"/>
            <person name="William W."/>
        </authorList>
    </citation>
    <scope>NUCLEOTIDE SEQUENCE</scope>
</reference>
<evidence type="ECO:0000256" key="1">
    <source>
        <dbReference type="SAM" id="Coils"/>
    </source>
</evidence>
<protein>
    <submittedName>
        <fullName evidence="2">Uncharacterized protein</fullName>
    </submittedName>
</protein>
<name>A0A3P5YEL8_BRACM</name>
<dbReference type="AlphaFoldDB" id="A0A3P5YEL8"/>
<evidence type="ECO:0000313" key="2">
    <source>
        <dbReference type="EMBL" id="VDC61165.1"/>
    </source>
</evidence>